<feature type="domain" description="C2H2-type" evidence="13">
    <location>
        <begin position="29"/>
        <end position="56"/>
    </location>
</feature>
<dbReference type="PROSITE" id="PS00028">
    <property type="entry name" value="ZINC_FINGER_C2H2_1"/>
    <property type="match status" value="5"/>
</dbReference>
<protein>
    <recommendedName>
        <fullName evidence="13">C2H2-type domain-containing protein</fullName>
    </recommendedName>
</protein>
<dbReference type="Gene3D" id="3.30.160.60">
    <property type="entry name" value="Classic Zinc Finger"/>
    <property type="match status" value="5"/>
</dbReference>
<comment type="caution">
    <text evidence="14">The sequence shown here is derived from an EMBL/GenBank/DDBJ whole genome shotgun (WGS) entry which is preliminary data.</text>
</comment>
<keyword evidence="6" id="KW-0805">Transcription regulation</keyword>
<accession>A0AAN8X8C8</accession>
<organism evidence="14 15">
    <name type="scientific">Halocaridina rubra</name>
    <name type="common">Hawaiian red shrimp</name>
    <dbReference type="NCBI Taxonomy" id="373956"/>
    <lineage>
        <taxon>Eukaryota</taxon>
        <taxon>Metazoa</taxon>
        <taxon>Ecdysozoa</taxon>
        <taxon>Arthropoda</taxon>
        <taxon>Crustacea</taxon>
        <taxon>Multicrustacea</taxon>
        <taxon>Malacostraca</taxon>
        <taxon>Eumalacostraca</taxon>
        <taxon>Eucarida</taxon>
        <taxon>Decapoda</taxon>
        <taxon>Pleocyemata</taxon>
        <taxon>Caridea</taxon>
        <taxon>Atyoidea</taxon>
        <taxon>Atyidae</taxon>
        <taxon>Halocaridina</taxon>
    </lineage>
</organism>
<feature type="domain" description="C2H2-type" evidence="13">
    <location>
        <begin position="141"/>
        <end position="168"/>
    </location>
</feature>
<keyword evidence="15" id="KW-1185">Reference proteome</keyword>
<dbReference type="GO" id="GO:0000978">
    <property type="term" value="F:RNA polymerase II cis-regulatory region sequence-specific DNA binding"/>
    <property type="evidence" value="ECO:0007669"/>
    <property type="project" value="TreeGrafter"/>
</dbReference>
<comment type="subcellular location">
    <subcellularLocation>
        <location evidence="1">Nucleus</location>
    </subcellularLocation>
</comment>
<evidence type="ECO:0000313" key="15">
    <source>
        <dbReference type="Proteomes" id="UP001381693"/>
    </source>
</evidence>
<evidence type="ECO:0000256" key="7">
    <source>
        <dbReference type="ARBA" id="ARBA00023125"/>
    </source>
</evidence>
<dbReference type="GO" id="GO:0000981">
    <property type="term" value="F:DNA-binding transcription factor activity, RNA polymerase II-specific"/>
    <property type="evidence" value="ECO:0007669"/>
    <property type="project" value="TreeGrafter"/>
</dbReference>
<evidence type="ECO:0000256" key="4">
    <source>
        <dbReference type="ARBA" id="ARBA00022771"/>
    </source>
</evidence>
<evidence type="ECO:0000256" key="12">
    <source>
        <dbReference type="SAM" id="MobiDB-lite"/>
    </source>
</evidence>
<keyword evidence="3" id="KW-0677">Repeat</keyword>
<keyword evidence="7" id="KW-0238">DNA-binding</keyword>
<evidence type="ECO:0000256" key="8">
    <source>
        <dbReference type="ARBA" id="ARBA00023163"/>
    </source>
</evidence>
<evidence type="ECO:0000256" key="3">
    <source>
        <dbReference type="ARBA" id="ARBA00022737"/>
    </source>
</evidence>
<reference evidence="14 15" key="1">
    <citation type="submission" date="2023-11" db="EMBL/GenBank/DDBJ databases">
        <title>Halocaridina rubra genome assembly.</title>
        <authorList>
            <person name="Smith C."/>
        </authorList>
    </citation>
    <scope>NUCLEOTIDE SEQUENCE [LARGE SCALE GENOMIC DNA]</scope>
    <source>
        <strain evidence="14">EP-1</strain>
        <tissue evidence="14">Whole</tissue>
    </source>
</reference>
<sequence>MHPEAQCCVQYLQQQKENQKKTGISKKEFKCDICDRAFHQKNHLESHMVIHSDTKNFKCEICGSSFAWKQQLKTHAVTHSERRDFRCVRCGKEFKLNATLKKHMRTHVKKKDFRCDVCGREFARIQRLKIHMAIHRDKKDHKCELCLKEFALRDQLRSHMNSHSKIKNQSGKTEIYSGIHLEDFKRQINSVLSQRDKRKHFPNDCDNIQSSTSSVSIGKDPSTIFITDKVKYSIFPPEKEKNTNIKQEDDNMPVKEEPTDI</sequence>
<dbReference type="InterPro" id="IPR036236">
    <property type="entry name" value="Znf_C2H2_sf"/>
</dbReference>
<evidence type="ECO:0000256" key="5">
    <source>
        <dbReference type="ARBA" id="ARBA00022833"/>
    </source>
</evidence>
<dbReference type="InterPro" id="IPR013087">
    <property type="entry name" value="Znf_C2H2_type"/>
</dbReference>
<dbReference type="PANTHER" id="PTHR24388:SF54">
    <property type="entry name" value="PROTEIN ESCARGOT"/>
    <property type="match status" value="1"/>
</dbReference>
<evidence type="ECO:0000256" key="10">
    <source>
        <dbReference type="ARBA" id="ARBA00037948"/>
    </source>
</evidence>
<dbReference type="EMBL" id="JAXCGZ010011460">
    <property type="protein sequence ID" value="KAK7074774.1"/>
    <property type="molecule type" value="Genomic_DNA"/>
</dbReference>
<gene>
    <name evidence="14" type="ORF">SK128_016874</name>
</gene>
<keyword evidence="5" id="KW-0862">Zinc</keyword>
<proteinExistence type="inferred from homology"/>
<dbReference type="Proteomes" id="UP001381693">
    <property type="component" value="Unassembled WGS sequence"/>
</dbReference>
<evidence type="ECO:0000256" key="9">
    <source>
        <dbReference type="ARBA" id="ARBA00023242"/>
    </source>
</evidence>
<keyword evidence="8" id="KW-0804">Transcription</keyword>
<dbReference type="FunFam" id="3.30.160.60:FF:000145">
    <property type="entry name" value="Zinc finger protein 574"/>
    <property type="match status" value="1"/>
</dbReference>
<evidence type="ECO:0000313" key="14">
    <source>
        <dbReference type="EMBL" id="KAK7074774.1"/>
    </source>
</evidence>
<dbReference type="GO" id="GO:0005634">
    <property type="term" value="C:nucleus"/>
    <property type="evidence" value="ECO:0007669"/>
    <property type="project" value="UniProtKB-SubCell"/>
</dbReference>
<dbReference type="PROSITE" id="PS50157">
    <property type="entry name" value="ZINC_FINGER_C2H2_2"/>
    <property type="match status" value="5"/>
</dbReference>
<feature type="region of interest" description="Disordered" evidence="12">
    <location>
        <begin position="236"/>
        <end position="261"/>
    </location>
</feature>
<dbReference type="InterPro" id="IPR050527">
    <property type="entry name" value="Snail/Krueppel_Znf"/>
</dbReference>
<keyword evidence="2" id="KW-0479">Metal-binding</keyword>
<feature type="domain" description="C2H2-type" evidence="13">
    <location>
        <begin position="113"/>
        <end position="140"/>
    </location>
</feature>
<dbReference type="Pfam" id="PF00096">
    <property type="entry name" value="zf-C2H2"/>
    <property type="match status" value="2"/>
</dbReference>
<dbReference type="GO" id="GO:0008270">
    <property type="term" value="F:zinc ion binding"/>
    <property type="evidence" value="ECO:0007669"/>
    <property type="project" value="UniProtKB-KW"/>
</dbReference>
<evidence type="ECO:0000259" key="13">
    <source>
        <dbReference type="PROSITE" id="PS50157"/>
    </source>
</evidence>
<name>A0AAN8X8C8_HALRR</name>
<dbReference type="PANTHER" id="PTHR24388">
    <property type="entry name" value="ZINC FINGER PROTEIN"/>
    <property type="match status" value="1"/>
</dbReference>
<keyword evidence="9" id="KW-0539">Nucleus</keyword>
<feature type="domain" description="C2H2-type" evidence="13">
    <location>
        <begin position="57"/>
        <end position="84"/>
    </location>
</feature>
<feature type="compositionally biased region" description="Basic and acidic residues" evidence="12">
    <location>
        <begin position="237"/>
        <end position="261"/>
    </location>
</feature>
<dbReference type="FunFam" id="3.30.160.60:FF:000646">
    <property type="entry name" value="Myeloid zinc finger 1"/>
    <property type="match status" value="1"/>
</dbReference>
<evidence type="ECO:0000256" key="1">
    <source>
        <dbReference type="ARBA" id="ARBA00004123"/>
    </source>
</evidence>
<dbReference type="Pfam" id="PF13912">
    <property type="entry name" value="zf-C2H2_6"/>
    <property type="match status" value="2"/>
</dbReference>
<dbReference type="SMART" id="SM00355">
    <property type="entry name" value="ZnF_C2H2"/>
    <property type="match status" value="5"/>
</dbReference>
<keyword evidence="4 11" id="KW-0863">Zinc-finger</keyword>
<evidence type="ECO:0000256" key="2">
    <source>
        <dbReference type="ARBA" id="ARBA00022723"/>
    </source>
</evidence>
<comment type="similarity">
    <text evidence="10">Belongs to the snail C2H2-type zinc-finger protein family.</text>
</comment>
<dbReference type="AlphaFoldDB" id="A0AAN8X8C8"/>
<evidence type="ECO:0000256" key="11">
    <source>
        <dbReference type="PROSITE-ProRule" id="PRU00042"/>
    </source>
</evidence>
<evidence type="ECO:0000256" key="6">
    <source>
        <dbReference type="ARBA" id="ARBA00023015"/>
    </source>
</evidence>
<dbReference type="FunFam" id="3.30.160.60:FF:000100">
    <property type="entry name" value="Zinc finger 45-like"/>
    <property type="match status" value="2"/>
</dbReference>
<feature type="domain" description="C2H2-type" evidence="13">
    <location>
        <begin position="85"/>
        <end position="112"/>
    </location>
</feature>
<dbReference type="SUPFAM" id="SSF57667">
    <property type="entry name" value="beta-beta-alpha zinc fingers"/>
    <property type="match status" value="3"/>
</dbReference>